<dbReference type="RefSeq" id="WP_158767465.1">
    <property type="nucleotide sequence ID" value="NZ_CP047045.1"/>
</dbReference>
<dbReference type="Proteomes" id="UP000431269">
    <property type="component" value="Chromosome"/>
</dbReference>
<evidence type="ECO:0000313" key="3">
    <source>
        <dbReference type="EMBL" id="QGZ96690.1"/>
    </source>
</evidence>
<gene>
    <name evidence="3" type="ORF">DSM104635_03551</name>
</gene>
<comment type="similarity">
    <text evidence="1 2">Belongs to the cytochrome P450 family.</text>
</comment>
<dbReference type="PANTHER" id="PTHR46696">
    <property type="entry name" value="P450, PUTATIVE (EUROFUNG)-RELATED"/>
    <property type="match status" value="1"/>
</dbReference>
<dbReference type="InterPro" id="IPR036396">
    <property type="entry name" value="Cyt_P450_sf"/>
</dbReference>
<keyword evidence="2" id="KW-0503">Monooxygenase</keyword>
<organism evidence="3 4">
    <name type="scientific">Terricaulis silvestris</name>
    <dbReference type="NCBI Taxonomy" id="2686094"/>
    <lineage>
        <taxon>Bacteria</taxon>
        <taxon>Pseudomonadati</taxon>
        <taxon>Pseudomonadota</taxon>
        <taxon>Alphaproteobacteria</taxon>
        <taxon>Caulobacterales</taxon>
        <taxon>Caulobacteraceae</taxon>
        <taxon>Terricaulis</taxon>
    </lineage>
</organism>
<reference evidence="4" key="1">
    <citation type="submission" date="2019-12" db="EMBL/GenBank/DDBJ databases">
        <title>Complete genome of Terracaulis silvestris 0127_4.</title>
        <authorList>
            <person name="Vieira S."/>
            <person name="Riedel T."/>
            <person name="Sproer C."/>
            <person name="Pascual J."/>
            <person name="Boedeker C."/>
            <person name="Overmann J."/>
        </authorList>
    </citation>
    <scope>NUCLEOTIDE SEQUENCE [LARGE SCALE GENOMIC DNA]</scope>
    <source>
        <strain evidence="4">0127_4</strain>
    </source>
</reference>
<proteinExistence type="inferred from homology"/>
<evidence type="ECO:0000256" key="2">
    <source>
        <dbReference type="RuleBase" id="RU000461"/>
    </source>
</evidence>
<keyword evidence="2 3" id="KW-0560">Oxidoreductase</keyword>
<dbReference type="EMBL" id="CP047045">
    <property type="protein sequence ID" value="QGZ96690.1"/>
    <property type="molecule type" value="Genomic_DNA"/>
</dbReference>
<dbReference type="Pfam" id="PF00067">
    <property type="entry name" value="p450"/>
    <property type="match status" value="2"/>
</dbReference>
<sequence length="399" mass="43599">MAVRPLSEAPEISFDAPGDAHAVLKRLREQAPLARTPIGIVLALRHRHLELVTSDATRQMETETKVMQGITSGPIWDLMTTGMLFANGDVHARRRAPVARTFAFKLMDAMRPKVIEVATELVEPRVGAGPIDFVNEIAAQLPARIIADILGVPRSDLPIFMQWIADTAESLGFIDLTRRQQIEDSLTAFNAYVGDLLEDRRKTPKGDFLSDYVDATARDVQLSEAEIRTQVLGLILAGSDTTRGSLCMTLAHLLRHPDQWRAFRADPDGLKKGVVAEGLRYEPIVSGVPRVALRDLDIDGYLVPAGTPVAVSLISALRDPEVYADPDTFDITRTDHPRWHPIFGGGAHRCVGEALARAEMEETLAVIARLAPNTALIGDFPTLAQGAIRQVSAMNVAFA</sequence>
<dbReference type="GO" id="GO:0016705">
    <property type="term" value="F:oxidoreductase activity, acting on paired donors, with incorporation or reduction of molecular oxygen"/>
    <property type="evidence" value="ECO:0007669"/>
    <property type="project" value="InterPro"/>
</dbReference>
<dbReference type="InterPro" id="IPR002397">
    <property type="entry name" value="Cyt_P450_B"/>
</dbReference>
<dbReference type="GO" id="GO:0005506">
    <property type="term" value="F:iron ion binding"/>
    <property type="evidence" value="ECO:0007669"/>
    <property type="project" value="InterPro"/>
</dbReference>
<keyword evidence="2" id="KW-0408">Iron</keyword>
<dbReference type="KEGG" id="tsv:DSM104635_03551"/>
<dbReference type="InterPro" id="IPR017972">
    <property type="entry name" value="Cyt_P450_CS"/>
</dbReference>
<dbReference type="AlphaFoldDB" id="A0A6I6MMZ9"/>
<dbReference type="GO" id="GO:0004497">
    <property type="term" value="F:monooxygenase activity"/>
    <property type="evidence" value="ECO:0007669"/>
    <property type="project" value="UniProtKB-KW"/>
</dbReference>
<dbReference type="PRINTS" id="PR00385">
    <property type="entry name" value="P450"/>
</dbReference>
<name>A0A6I6MMZ9_9CAUL</name>
<dbReference type="SUPFAM" id="SSF48264">
    <property type="entry name" value="Cytochrome P450"/>
    <property type="match status" value="1"/>
</dbReference>
<keyword evidence="2" id="KW-0349">Heme</keyword>
<keyword evidence="2" id="KW-0479">Metal-binding</keyword>
<dbReference type="PROSITE" id="PS00086">
    <property type="entry name" value="CYTOCHROME_P450"/>
    <property type="match status" value="1"/>
</dbReference>
<accession>A0A6I6MMZ9</accession>
<protein>
    <submittedName>
        <fullName evidence="3">Cytochrome P450-pinF1, plant-inducible</fullName>
        <ecNumber evidence="3">1.14.-.-</ecNumber>
    </submittedName>
</protein>
<dbReference type="PRINTS" id="PR00359">
    <property type="entry name" value="BP450"/>
</dbReference>
<evidence type="ECO:0000313" key="4">
    <source>
        <dbReference type="Proteomes" id="UP000431269"/>
    </source>
</evidence>
<dbReference type="Gene3D" id="1.10.630.10">
    <property type="entry name" value="Cytochrome P450"/>
    <property type="match status" value="1"/>
</dbReference>
<keyword evidence="4" id="KW-1185">Reference proteome</keyword>
<dbReference type="EC" id="1.14.-.-" evidence="3"/>
<evidence type="ECO:0000256" key="1">
    <source>
        <dbReference type="ARBA" id="ARBA00010617"/>
    </source>
</evidence>
<dbReference type="GO" id="GO:0020037">
    <property type="term" value="F:heme binding"/>
    <property type="evidence" value="ECO:0007669"/>
    <property type="project" value="InterPro"/>
</dbReference>
<dbReference type="PANTHER" id="PTHR46696:SF1">
    <property type="entry name" value="CYTOCHROME P450 YJIB-RELATED"/>
    <property type="match status" value="1"/>
</dbReference>
<dbReference type="InterPro" id="IPR001128">
    <property type="entry name" value="Cyt_P450"/>
</dbReference>